<dbReference type="AlphaFoldDB" id="A0AAD9JK12"/>
<organism evidence="2 3">
    <name type="scientific">Ridgeia piscesae</name>
    <name type="common">Tubeworm</name>
    <dbReference type="NCBI Taxonomy" id="27915"/>
    <lineage>
        <taxon>Eukaryota</taxon>
        <taxon>Metazoa</taxon>
        <taxon>Spiralia</taxon>
        <taxon>Lophotrochozoa</taxon>
        <taxon>Annelida</taxon>
        <taxon>Polychaeta</taxon>
        <taxon>Sedentaria</taxon>
        <taxon>Canalipalpata</taxon>
        <taxon>Sabellida</taxon>
        <taxon>Siboglinidae</taxon>
        <taxon>Ridgeia</taxon>
    </lineage>
</organism>
<sequence>MRLMVNMKNVLLQRASSGVGRKTTHETAMKLHNLKVAVLALLTLVPVFNEYIVYALHSWMWPSLPAVIGRTTKDQLRILFVADPQIIGVHDESLFNPLSIYDSDRKVTGEKMTVKNDGGTRGQELKEVDATGGKMKGRKEVRVDVTK</sequence>
<proteinExistence type="predicted"/>
<evidence type="ECO:0000313" key="3">
    <source>
        <dbReference type="Proteomes" id="UP001209878"/>
    </source>
</evidence>
<feature type="region of interest" description="Disordered" evidence="1">
    <location>
        <begin position="112"/>
        <end position="147"/>
    </location>
</feature>
<dbReference type="EMBL" id="JAODUO010002214">
    <property type="protein sequence ID" value="KAK2154127.1"/>
    <property type="molecule type" value="Genomic_DNA"/>
</dbReference>
<accession>A0AAD9JK12</accession>
<evidence type="ECO:0000313" key="2">
    <source>
        <dbReference type="EMBL" id="KAK2154127.1"/>
    </source>
</evidence>
<comment type="caution">
    <text evidence="2">The sequence shown here is derived from an EMBL/GenBank/DDBJ whole genome shotgun (WGS) entry which is preliminary data.</text>
</comment>
<reference evidence="2" key="1">
    <citation type="journal article" date="2023" name="Mol. Biol. Evol.">
        <title>Third-Generation Sequencing Reveals the Adaptive Role of the Epigenome in Three Deep-Sea Polychaetes.</title>
        <authorList>
            <person name="Perez M."/>
            <person name="Aroh O."/>
            <person name="Sun Y."/>
            <person name="Lan Y."/>
            <person name="Juniper S.K."/>
            <person name="Young C.R."/>
            <person name="Angers B."/>
            <person name="Qian P.Y."/>
        </authorList>
    </citation>
    <scope>NUCLEOTIDE SEQUENCE</scope>
    <source>
        <strain evidence="2">R07B-5</strain>
    </source>
</reference>
<evidence type="ECO:0000256" key="1">
    <source>
        <dbReference type="SAM" id="MobiDB-lite"/>
    </source>
</evidence>
<feature type="compositionally biased region" description="Basic and acidic residues" evidence="1">
    <location>
        <begin position="138"/>
        <end position="147"/>
    </location>
</feature>
<keyword evidence="3" id="KW-1185">Reference proteome</keyword>
<name>A0AAD9JK12_RIDPI</name>
<dbReference type="Proteomes" id="UP001209878">
    <property type="component" value="Unassembled WGS sequence"/>
</dbReference>
<gene>
    <name evidence="2" type="ORF">NP493_2220g00015</name>
</gene>
<protein>
    <submittedName>
        <fullName evidence="2">Uncharacterized protein</fullName>
    </submittedName>
</protein>